<evidence type="ECO:0000313" key="3">
    <source>
        <dbReference type="EMBL" id="MDN3620926.1"/>
    </source>
</evidence>
<sequence>MKKDKNTKKTWIKNGVFVFIIITLYATGLHTEIIGFVQRGVLATGLMNPDVKEITNKNASETISEYTKADLNVKLIDGDGKITSLSDLKDKVIFLNYWATWCPPCIAEMPSISKLHKEMGNDVAFILLSFDKDFETAKAFNKKKGYNLPIYTLASNLPAMLQSSALPTTYIIDADKNIVLTHEGMANYNTDEFKVFLENLK</sequence>
<dbReference type="GO" id="GO:0016209">
    <property type="term" value="F:antioxidant activity"/>
    <property type="evidence" value="ECO:0007669"/>
    <property type="project" value="InterPro"/>
</dbReference>
<dbReference type="InterPro" id="IPR050553">
    <property type="entry name" value="Thioredoxin_ResA/DsbE_sf"/>
</dbReference>
<protein>
    <submittedName>
        <fullName evidence="3">TlpA disulfide reductase family protein</fullName>
    </submittedName>
</protein>
<feature type="domain" description="Thioredoxin" evidence="2">
    <location>
        <begin position="42"/>
        <end position="201"/>
    </location>
</feature>
<comment type="caution">
    <text evidence="3">The sequence shown here is derived from an EMBL/GenBank/DDBJ whole genome shotgun (WGS) entry which is preliminary data.</text>
</comment>
<organism evidence="3 4">
    <name type="scientific">Polaribacter sejongensis</name>
    <dbReference type="NCBI Taxonomy" id="985043"/>
    <lineage>
        <taxon>Bacteria</taxon>
        <taxon>Pseudomonadati</taxon>
        <taxon>Bacteroidota</taxon>
        <taxon>Flavobacteriia</taxon>
        <taxon>Flavobacteriales</taxon>
        <taxon>Flavobacteriaceae</taxon>
    </lineage>
</organism>
<keyword evidence="1" id="KW-1133">Transmembrane helix</keyword>
<dbReference type="CDD" id="cd02966">
    <property type="entry name" value="TlpA_like_family"/>
    <property type="match status" value="1"/>
</dbReference>
<dbReference type="Proteomes" id="UP001228636">
    <property type="component" value="Unassembled WGS sequence"/>
</dbReference>
<dbReference type="SUPFAM" id="SSF52833">
    <property type="entry name" value="Thioredoxin-like"/>
    <property type="match status" value="1"/>
</dbReference>
<evidence type="ECO:0000313" key="4">
    <source>
        <dbReference type="Proteomes" id="UP001228636"/>
    </source>
</evidence>
<dbReference type="EMBL" id="JAUFQH010000016">
    <property type="protein sequence ID" value="MDN3620926.1"/>
    <property type="molecule type" value="Genomic_DNA"/>
</dbReference>
<keyword evidence="1" id="KW-0472">Membrane</keyword>
<dbReference type="GO" id="GO:0016491">
    <property type="term" value="F:oxidoreductase activity"/>
    <property type="evidence" value="ECO:0007669"/>
    <property type="project" value="InterPro"/>
</dbReference>
<dbReference type="PANTHER" id="PTHR42852">
    <property type="entry name" value="THIOL:DISULFIDE INTERCHANGE PROTEIN DSBE"/>
    <property type="match status" value="1"/>
</dbReference>
<proteinExistence type="predicted"/>
<accession>A0AAJ1R0H1</accession>
<evidence type="ECO:0000256" key="1">
    <source>
        <dbReference type="SAM" id="Phobius"/>
    </source>
</evidence>
<keyword evidence="1" id="KW-0812">Transmembrane</keyword>
<dbReference type="Pfam" id="PF00578">
    <property type="entry name" value="AhpC-TSA"/>
    <property type="match status" value="1"/>
</dbReference>
<dbReference type="InterPro" id="IPR000866">
    <property type="entry name" value="AhpC/TSA"/>
</dbReference>
<dbReference type="PANTHER" id="PTHR42852:SF13">
    <property type="entry name" value="PROTEIN DIPZ"/>
    <property type="match status" value="1"/>
</dbReference>
<dbReference type="InterPro" id="IPR013766">
    <property type="entry name" value="Thioredoxin_domain"/>
</dbReference>
<dbReference type="Gene3D" id="3.40.30.10">
    <property type="entry name" value="Glutaredoxin"/>
    <property type="match status" value="1"/>
</dbReference>
<gene>
    <name evidence="3" type="ORF">QWY81_15780</name>
</gene>
<feature type="transmembrane region" description="Helical" evidence="1">
    <location>
        <begin position="12"/>
        <end position="29"/>
    </location>
</feature>
<name>A0AAJ1R0H1_9FLAO</name>
<evidence type="ECO:0000259" key="2">
    <source>
        <dbReference type="PROSITE" id="PS51352"/>
    </source>
</evidence>
<reference evidence="3 4" key="1">
    <citation type="journal article" date="2014" name="Int. J. Syst. Evol. Microbiol.">
        <title>Complete genome sequence of Corynebacterium casei LMG S-19264T (=DSM 44701T), isolated from a smear-ripened cheese.</title>
        <authorList>
            <consortium name="US DOE Joint Genome Institute (JGI-PGF)"/>
            <person name="Walter F."/>
            <person name="Albersmeier A."/>
            <person name="Kalinowski J."/>
            <person name="Ruckert C."/>
        </authorList>
    </citation>
    <scope>NUCLEOTIDE SEQUENCE [LARGE SCALE GENOMIC DNA]</scope>
    <source>
        <strain evidence="3 4">CECT 8670</strain>
    </source>
</reference>
<dbReference type="PROSITE" id="PS51352">
    <property type="entry name" value="THIOREDOXIN_2"/>
    <property type="match status" value="1"/>
</dbReference>
<dbReference type="InterPro" id="IPR036249">
    <property type="entry name" value="Thioredoxin-like_sf"/>
</dbReference>
<dbReference type="AlphaFoldDB" id="A0AAJ1R0H1"/>